<comment type="caution">
    <text evidence="2">The sequence shown here is derived from an EMBL/GenBank/DDBJ whole genome shotgun (WGS) entry which is preliminary data.</text>
</comment>
<dbReference type="RefSeq" id="WP_186964019.1">
    <property type="nucleotide sequence ID" value="NZ_JACOPR010000007.1"/>
</dbReference>
<reference evidence="2 3" key="1">
    <citation type="submission" date="2020-08" db="EMBL/GenBank/DDBJ databases">
        <title>Genome public.</title>
        <authorList>
            <person name="Liu C."/>
            <person name="Sun Q."/>
        </authorList>
    </citation>
    <scope>NUCLEOTIDE SEQUENCE [LARGE SCALE GENOMIC DNA]</scope>
    <source>
        <strain evidence="2 3">New-38</strain>
    </source>
</reference>
<evidence type="ECO:0000313" key="2">
    <source>
        <dbReference type="EMBL" id="MBC5731409.1"/>
    </source>
</evidence>
<dbReference type="EMBL" id="JACOPR010000007">
    <property type="protein sequence ID" value="MBC5731409.1"/>
    <property type="molecule type" value="Genomic_DNA"/>
</dbReference>
<evidence type="ECO:0000256" key="1">
    <source>
        <dbReference type="SAM" id="Phobius"/>
    </source>
</evidence>
<keyword evidence="1" id="KW-1133">Transmembrane helix</keyword>
<gene>
    <name evidence="2" type="ORF">H8S34_11270</name>
</gene>
<evidence type="ECO:0000313" key="3">
    <source>
        <dbReference type="Proteomes" id="UP000660021"/>
    </source>
</evidence>
<organism evidence="2 3">
    <name type="scientific">Pseudoflavonifractor hominis</name>
    <dbReference type="NCBI Taxonomy" id="2763059"/>
    <lineage>
        <taxon>Bacteria</taxon>
        <taxon>Bacillati</taxon>
        <taxon>Bacillota</taxon>
        <taxon>Clostridia</taxon>
        <taxon>Eubacteriales</taxon>
        <taxon>Oscillospiraceae</taxon>
        <taxon>Pseudoflavonifractor</taxon>
    </lineage>
</organism>
<evidence type="ECO:0008006" key="4">
    <source>
        <dbReference type="Google" id="ProtNLM"/>
    </source>
</evidence>
<proteinExistence type="predicted"/>
<name>A0ABR7HV87_9FIRM</name>
<feature type="transmembrane region" description="Helical" evidence="1">
    <location>
        <begin position="45"/>
        <end position="65"/>
    </location>
</feature>
<sequence>MKRTPEEERIFQALSSIQTPPAPLEAGIHARLAARRTPRRPYVRMALVCACLLAVLGAAAAAVGLTDAWRYFFSSPIPASAVTELGLSQTKGEYTLTLEDAVAEDTGVLLLLSLTRADGGVIDPAVGLNLSSLRRAPSLSLSNGTSLSLHAVSPPQQSTDQKALYYVLQASTDDQAASLAGETLTLDLFALGTTPYNKTAVLSLAELSAEHWDTYFPSDFSGISAALSRQNAALPVPAVDGFSGAVLHGAVMLEEKGLSIGISAPDMGVQNNILCDKVYPNAIVDTRTGARYYHGSMRRYELENGEGSYVYSFQDCPLTPEDLPWLELEVVYACTPLVPDSSFSIPFQVDTVTSISVPLDGLELAGQTLPIHTLQVTPLGISLIGAGNDLTPYECLYQDTQIPCSLTKTDGTVLSLECTGGYVSEFAGESCCVLSLSRPLCSDSAFTFWDPGEIASIAIGDCVLPVA</sequence>
<accession>A0ABR7HV87</accession>
<keyword evidence="1" id="KW-0812">Transmembrane</keyword>
<protein>
    <recommendedName>
        <fullName evidence="4">DUF4179 domain-containing protein</fullName>
    </recommendedName>
</protein>
<keyword evidence="1" id="KW-0472">Membrane</keyword>
<dbReference type="Proteomes" id="UP000660021">
    <property type="component" value="Unassembled WGS sequence"/>
</dbReference>
<keyword evidence="3" id="KW-1185">Reference proteome</keyword>